<feature type="transmembrane region" description="Helical" evidence="1">
    <location>
        <begin position="12"/>
        <end position="31"/>
    </location>
</feature>
<evidence type="ECO:0000313" key="3">
    <source>
        <dbReference type="Proteomes" id="UP000063699"/>
    </source>
</evidence>
<organism evidence="2 3">
    <name type="scientific">Kibdelosporangium phytohabitans</name>
    <dbReference type="NCBI Taxonomy" id="860235"/>
    <lineage>
        <taxon>Bacteria</taxon>
        <taxon>Bacillati</taxon>
        <taxon>Actinomycetota</taxon>
        <taxon>Actinomycetes</taxon>
        <taxon>Pseudonocardiales</taxon>
        <taxon>Pseudonocardiaceae</taxon>
        <taxon>Kibdelosporangium</taxon>
    </lineage>
</organism>
<feature type="transmembrane region" description="Helical" evidence="1">
    <location>
        <begin position="219"/>
        <end position="238"/>
    </location>
</feature>
<dbReference type="STRING" id="860235.AOZ06_40430"/>
<proteinExistence type="predicted"/>
<accession>A0A0N9I8P6</accession>
<evidence type="ECO:0000256" key="1">
    <source>
        <dbReference type="SAM" id="Phobius"/>
    </source>
</evidence>
<feature type="transmembrane region" description="Helical" evidence="1">
    <location>
        <begin position="99"/>
        <end position="120"/>
    </location>
</feature>
<keyword evidence="1" id="KW-0812">Transmembrane</keyword>
<reference evidence="2 3" key="1">
    <citation type="submission" date="2015-07" db="EMBL/GenBank/DDBJ databases">
        <title>Genome sequencing of Kibdelosporangium phytohabitans.</title>
        <authorList>
            <person name="Qin S."/>
            <person name="Xing K."/>
        </authorList>
    </citation>
    <scope>NUCLEOTIDE SEQUENCE [LARGE SCALE GENOMIC DNA]</scope>
    <source>
        <strain evidence="2 3">KLBMP1111</strain>
    </source>
</reference>
<evidence type="ECO:0000313" key="2">
    <source>
        <dbReference type="EMBL" id="ALG12297.1"/>
    </source>
</evidence>
<feature type="transmembrane region" description="Helical" evidence="1">
    <location>
        <begin position="159"/>
        <end position="179"/>
    </location>
</feature>
<dbReference type="KEGG" id="kphy:AOZ06_40430"/>
<dbReference type="RefSeq" id="WP_054294192.1">
    <property type="nucleotide sequence ID" value="NZ_CP012752.1"/>
</dbReference>
<gene>
    <name evidence="2" type="ORF">AOZ06_40430</name>
</gene>
<keyword evidence="1" id="KW-1133">Transmembrane helix</keyword>
<name>A0A0N9I8P6_9PSEU</name>
<keyword evidence="3" id="KW-1185">Reference proteome</keyword>
<feature type="transmembrane region" description="Helical" evidence="1">
    <location>
        <begin position="51"/>
        <end position="70"/>
    </location>
</feature>
<sequence>MRALKIELRRSAALWAGFLTLLIAFGVFYGLPGPWHKGPDAWTEGWTSLAIWQRWLLNMLWPLALGAGAWQGRRDRRAEVDELMVTMPKTAVQRAVPPVAALCLSMVGAYLVIFLVGAAQVLGNASYFHADWLPVTIVGMLSLVAAVLIGMGIGHALPYLLTAPILAVLAFAATTLALVGGPSSGSVIEGTVSHQFALMTPVINNPNNPFLAVADGVTAVQGLWFLGLAVTGFGLLTFAGRRAQVLALVPAVAAGVLTYFLLPSRDGVFKQDETASALVCADSGPRVCVSRLHQDKLGEYVGPAQEALTKLAKLPGGPTSAVEARTGPFKTDSLPPSGDTAYFVISDFGFTKHVKQTILAGPERVRCDNGITGYDRSEAKRAVVASWLNGEPKPVSPRELTEGATEIAGKLWDEVRAMPADQQPARIAALRAEARDC</sequence>
<feature type="transmembrane region" description="Helical" evidence="1">
    <location>
        <begin position="245"/>
        <end position="262"/>
    </location>
</feature>
<keyword evidence="1" id="KW-0472">Membrane</keyword>
<feature type="transmembrane region" description="Helical" evidence="1">
    <location>
        <begin position="132"/>
        <end position="152"/>
    </location>
</feature>
<protein>
    <submittedName>
        <fullName evidence="2">Uncharacterized protein</fullName>
    </submittedName>
</protein>
<dbReference type="AlphaFoldDB" id="A0A0N9I8P6"/>
<dbReference type="EMBL" id="CP012752">
    <property type="protein sequence ID" value="ALG12297.1"/>
    <property type="molecule type" value="Genomic_DNA"/>
</dbReference>
<dbReference type="OrthoDB" id="3416461at2"/>
<dbReference type="Proteomes" id="UP000063699">
    <property type="component" value="Chromosome"/>
</dbReference>